<sequence length="192" mass="22102">MTPKLIHLNSEIEDPDAAARNPLAKRRRSLQQYAKNEQPMACHIQGELNTLQHLYESLMSDSNKDQLKDGKNNKYKLSVGYEKFTFITNNISKSAENFYIYDADFLEETSLIINKIFMDATFRSFIRSRNTCYICTSVDACTRGMVGEEWSKLSFGISKLPGERTIMEAQESTELVIYIINLKIFIENPFLS</sequence>
<evidence type="ECO:0000313" key="2">
    <source>
        <dbReference type="Proteomes" id="UP000786811"/>
    </source>
</evidence>
<dbReference type="AlphaFoldDB" id="A0A8J2H6U0"/>
<name>A0A8J2H6U0_COTCN</name>
<reference evidence="1" key="1">
    <citation type="submission" date="2021-04" db="EMBL/GenBank/DDBJ databases">
        <authorList>
            <person name="Chebbi M.A.C M."/>
        </authorList>
    </citation>
    <scope>NUCLEOTIDE SEQUENCE</scope>
</reference>
<gene>
    <name evidence="1" type="ORF">HICCMSTLAB_LOCUS3069</name>
</gene>
<protein>
    <submittedName>
        <fullName evidence="1">Uncharacterized protein</fullName>
    </submittedName>
</protein>
<keyword evidence="2" id="KW-1185">Reference proteome</keyword>
<dbReference type="EMBL" id="CAJNRD030001117">
    <property type="protein sequence ID" value="CAG5079663.1"/>
    <property type="molecule type" value="Genomic_DNA"/>
</dbReference>
<comment type="caution">
    <text evidence="1">The sequence shown here is derived from an EMBL/GenBank/DDBJ whole genome shotgun (WGS) entry which is preliminary data.</text>
</comment>
<organism evidence="1 2">
    <name type="scientific">Cotesia congregata</name>
    <name type="common">Parasitoid wasp</name>
    <name type="synonym">Apanteles congregatus</name>
    <dbReference type="NCBI Taxonomy" id="51543"/>
    <lineage>
        <taxon>Eukaryota</taxon>
        <taxon>Metazoa</taxon>
        <taxon>Ecdysozoa</taxon>
        <taxon>Arthropoda</taxon>
        <taxon>Hexapoda</taxon>
        <taxon>Insecta</taxon>
        <taxon>Pterygota</taxon>
        <taxon>Neoptera</taxon>
        <taxon>Endopterygota</taxon>
        <taxon>Hymenoptera</taxon>
        <taxon>Apocrita</taxon>
        <taxon>Ichneumonoidea</taxon>
        <taxon>Braconidae</taxon>
        <taxon>Microgastrinae</taxon>
        <taxon>Cotesia</taxon>
    </lineage>
</organism>
<proteinExistence type="predicted"/>
<evidence type="ECO:0000313" key="1">
    <source>
        <dbReference type="EMBL" id="CAG5079663.1"/>
    </source>
</evidence>
<accession>A0A8J2H6U0</accession>
<dbReference type="Proteomes" id="UP000786811">
    <property type="component" value="Unassembled WGS sequence"/>
</dbReference>